<keyword evidence="3" id="KW-1185">Reference proteome</keyword>
<proteinExistence type="predicted"/>
<sequence>MSSSSSNIFNGGTINLSNSNSSILHDKDESVNEPVNPFKNIQVHTYGHKPNVIPPYVLDNVSKAYTLKNVNNNKRNSNASDDIIPQELFLEQQQDYAKLDVTQIYNGAQHDPYIRSIDGSWFKFKESIRQKPAYTMDKYAIDPNYLNDYDLKEKWNGDERLKNEFIGPDNSNDFDIEPPPFCLRLFGVKERGENDTKIRSTAGYWMGENRSQLKPTLKKIFLFNPLVPLFLRILTLIFCAIALALACSIFVFSKRDYDGHSIEQKPSTIMAIVVQSVALVYVIYIAYDEYSGKPLGLREPMSKMRLVMLDLLFIIFSSANLSLAFNTLYDDEWVCRELKAPSYVGNIFPVVSSICKRQRGLASFLFVVLFTWVLTFTISLLRVIDKVNTPGPGPR</sequence>
<evidence type="ECO:0000313" key="3">
    <source>
        <dbReference type="Proteomes" id="UP001152885"/>
    </source>
</evidence>
<protein>
    <recommendedName>
        <fullName evidence="4">Regulator of phospholipase D SRF1</fullName>
    </recommendedName>
</protein>
<gene>
    <name evidence="2" type="ORF">CANVERA_P2884</name>
</gene>
<dbReference type="EMBL" id="CANTUO010000003">
    <property type="protein sequence ID" value="CAI5758371.1"/>
    <property type="molecule type" value="Genomic_DNA"/>
</dbReference>
<comment type="caution">
    <text evidence="2">The sequence shown here is derived from an EMBL/GenBank/DDBJ whole genome shotgun (WGS) entry which is preliminary data.</text>
</comment>
<keyword evidence="1" id="KW-0812">Transmembrane</keyword>
<dbReference type="PANTHER" id="PTHR36819:SF1">
    <property type="entry name" value="REGULATOR OF PHOSPHOLIPASE D SRF1"/>
    <property type="match status" value="1"/>
</dbReference>
<dbReference type="PANTHER" id="PTHR36819">
    <property type="entry name" value="REGULATOR OF PHOSPHOLIPASE D SRF1"/>
    <property type="match status" value="1"/>
</dbReference>
<dbReference type="GO" id="GO:0000324">
    <property type="term" value="C:fungal-type vacuole"/>
    <property type="evidence" value="ECO:0007669"/>
    <property type="project" value="TreeGrafter"/>
</dbReference>
<keyword evidence="1" id="KW-0472">Membrane</keyword>
<name>A0A9W4TWD0_9ASCO</name>
<keyword evidence="1" id="KW-1133">Transmembrane helix</keyword>
<evidence type="ECO:0008006" key="4">
    <source>
        <dbReference type="Google" id="ProtNLM"/>
    </source>
</evidence>
<feature type="transmembrane region" description="Helical" evidence="1">
    <location>
        <begin position="268"/>
        <end position="287"/>
    </location>
</feature>
<dbReference type="Proteomes" id="UP001152885">
    <property type="component" value="Unassembled WGS sequence"/>
</dbReference>
<accession>A0A9W4TWD0</accession>
<dbReference type="InterPro" id="IPR037737">
    <property type="entry name" value="Srf1"/>
</dbReference>
<dbReference type="GO" id="GO:0071944">
    <property type="term" value="C:cell periphery"/>
    <property type="evidence" value="ECO:0007669"/>
    <property type="project" value="TreeGrafter"/>
</dbReference>
<feature type="transmembrane region" description="Helical" evidence="1">
    <location>
        <begin position="361"/>
        <end position="384"/>
    </location>
</feature>
<evidence type="ECO:0000256" key="1">
    <source>
        <dbReference type="SAM" id="Phobius"/>
    </source>
</evidence>
<dbReference type="AlphaFoldDB" id="A0A9W4TWD0"/>
<feature type="transmembrane region" description="Helical" evidence="1">
    <location>
        <begin position="307"/>
        <end position="329"/>
    </location>
</feature>
<dbReference type="OrthoDB" id="2589563at2759"/>
<evidence type="ECO:0000313" key="2">
    <source>
        <dbReference type="EMBL" id="CAI5758371.1"/>
    </source>
</evidence>
<reference evidence="2" key="1">
    <citation type="submission" date="2022-12" db="EMBL/GenBank/DDBJ databases">
        <authorList>
            <person name="Brejova B."/>
        </authorList>
    </citation>
    <scope>NUCLEOTIDE SEQUENCE</scope>
</reference>
<organism evidence="2 3">
    <name type="scientific">Candida verbasci</name>
    <dbReference type="NCBI Taxonomy" id="1227364"/>
    <lineage>
        <taxon>Eukaryota</taxon>
        <taxon>Fungi</taxon>
        <taxon>Dikarya</taxon>
        <taxon>Ascomycota</taxon>
        <taxon>Saccharomycotina</taxon>
        <taxon>Pichiomycetes</taxon>
        <taxon>Debaryomycetaceae</taxon>
        <taxon>Candida/Lodderomyces clade</taxon>
        <taxon>Candida</taxon>
    </lineage>
</organism>
<feature type="transmembrane region" description="Helical" evidence="1">
    <location>
        <begin position="229"/>
        <end position="252"/>
    </location>
</feature>